<feature type="transmembrane region" description="Helical" evidence="9">
    <location>
        <begin position="253"/>
        <end position="278"/>
    </location>
</feature>
<evidence type="ECO:0000256" key="4">
    <source>
        <dbReference type="ARBA" id="ARBA00022741"/>
    </source>
</evidence>
<keyword evidence="6 9" id="KW-1133">Transmembrane helix</keyword>
<evidence type="ECO:0000256" key="7">
    <source>
        <dbReference type="ARBA" id="ARBA00023136"/>
    </source>
</evidence>
<reference evidence="12 13" key="1">
    <citation type="submission" date="2021-12" db="EMBL/GenBank/DDBJ databases">
        <title>High titer production of polyol ester of fatty acids by Rhodotorula paludigena BS15 towards product separation-free biomass refinery.</title>
        <authorList>
            <person name="Mano J."/>
            <person name="Ono H."/>
            <person name="Tanaka T."/>
            <person name="Naito K."/>
            <person name="Sushida H."/>
            <person name="Ike M."/>
            <person name="Tokuyasu K."/>
            <person name="Kitaoka M."/>
        </authorList>
    </citation>
    <scope>NUCLEOTIDE SEQUENCE [LARGE SCALE GENOMIC DNA]</scope>
    <source>
        <strain evidence="12 13">BS15</strain>
    </source>
</reference>
<evidence type="ECO:0000259" key="11">
    <source>
        <dbReference type="Pfam" id="PF21314"/>
    </source>
</evidence>
<evidence type="ECO:0000256" key="9">
    <source>
        <dbReference type="SAM" id="Phobius"/>
    </source>
</evidence>
<dbReference type="Pfam" id="PF21314">
    <property type="entry name" value="TM_ErbB1"/>
    <property type="match status" value="1"/>
</dbReference>
<evidence type="ECO:0000256" key="8">
    <source>
        <dbReference type="SAM" id="MobiDB-lite"/>
    </source>
</evidence>
<dbReference type="AlphaFoldDB" id="A0AAV5G7B0"/>
<evidence type="ECO:0000256" key="3">
    <source>
        <dbReference type="ARBA" id="ARBA00022692"/>
    </source>
</evidence>
<feature type="region of interest" description="Disordered" evidence="8">
    <location>
        <begin position="406"/>
        <end position="499"/>
    </location>
</feature>
<dbReference type="Proteomes" id="UP001342314">
    <property type="component" value="Unassembled WGS sequence"/>
</dbReference>
<keyword evidence="2" id="KW-0597">Phosphoprotein</keyword>
<feature type="compositionally biased region" description="Gly residues" evidence="8">
    <location>
        <begin position="445"/>
        <end position="456"/>
    </location>
</feature>
<comment type="subcellular location">
    <subcellularLocation>
        <location evidence="1">Membrane</location>
        <topology evidence="1">Single-pass membrane protein</topology>
    </subcellularLocation>
</comment>
<sequence length="499" mass="51323">MRRAFAASAVAALALAGHRVQAADSSTGDDLLSPDQPPIVFFWQAPNDTVRQIPQCSEFSIFTTANPSVSTQPVLPLYWTVAPENYSPRSMSLGDAQIGDRFNWTANLPVGTNILLGMTDSANHSGGIVDGYSIIPGSDSCMDESATAPATLSLNTYPQDRPCDEIVVELSGGVQPYTVSVLAAQSGAYWNLTGVDDDRVNMRNLVPAGQTYHLFVSDSNGSVSIVSSARTSQLNVAGCSEPDPPAVDSGTDVGAIAGGVVGGVVGAILIALLAWWFVRRRNQKRAERYAKQPPAATSEFRTADGRAPLVEPFRVPLGVATAAGAGAGGDSPDDSPNSESYDKSLVGYSSRSADGHYLPPHPGVLAAPAPAQHPSYASAAPSHVYTHGYDPYEAVAVGMGPSSAGTSGPHGVYDPMSTSPASAQPSPITPGGYGAAARTEELSGGSTGGGVGGSGATDGLAHPEEFEYRLPGESPTGQGALPWGAHGQGYLPPGAGRPY</sequence>
<dbReference type="InterPro" id="IPR051694">
    <property type="entry name" value="Immunoregulatory_rcpt-like"/>
</dbReference>
<keyword evidence="7 9" id="KW-0472">Membrane</keyword>
<feature type="region of interest" description="Disordered" evidence="8">
    <location>
        <begin position="324"/>
        <end position="345"/>
    </location>
</feature>
<evidence type="ECO:0000256" key="5">
    <source>
        <dbReference type="ARBA" id="ARBA00022840"/>
    </source>
</evidence>
<protein>
    <recommendedName>
        <fullName evidence="11">Epidermal growth factor receptor-like transmembrane-juxtamembrane segment domain-containing protein</fullName>
    </recommendedName>
</protein>
<dbReference type="GO" id="GO:0005524">
    <property type="term" value="F:ATP binding"/>
    <property type="evidence" value="ECO:0007669"/>
    <property type="project" value="UniProtKB-KW"/>
</dbReference>
<dbReference type="PANTHER" id="PTHR15549">
    <property type="entry name" value="PAIRED IMMUNOGLOBULIN-LIKE TYPE 2 RECEPTOR"/>
    <property type="match status" value="1"/>
</dbReference>
<keyword evidence="10" id="KW-0732">Signal</keyword>
<feature type="compositionally biased region" description="Basic and acidic residues" evidence="8">
    <location>
        <begin position="461"/>
        <end position="470"/>
    </location>
</feature>
<keyword evidence="4" id="KW-0547">Nucleotide-binding</keyword>
<gene>
    <name evidence="12" type="ORF">Rhopal_001336-T1</name>
</gene>
<dbReference type="GO" id="GO:0071944">
    <property type="term" value="C:cell periphery"/>
    <property type="evidence" value="ECO:0007669"/>
    <property type="project" value="UniProtKB-ARBA"/>
</dbReference>
<organism evidence="12 13">
    <name type="scientific">Rhodotorula paludigena</name>
    <dbReference type="NCBI Taxonomy" id="86838"/>
    <lineage>
        <taxon>Eukaryota</taxon>
        <taxon>Fungi</taxon>
        <taxon>Dikarya</taxon>
        <taxon>Basidiomycota</taxon>
        <taxon>Pucciniomycotina</taxon>
        <taxon>Microbotryomycetes</taxon>
        <taxon>Sporidiobolales</taxon>
        <taxon>Sporidiobolaceae</taxon>
        <taxon>Rhodotorula</taxon>
    </lineage>
</organism>
<feature type="chain" id="PRO_5043349401" description="Epidermal growth factor receptor-like transmembrane-juxtamembrane segment domain-containing protein" evidence="10">
    <location>
        <begin position="23"/>
        <end position="499"/>
    </location>
</feature>
<accession>A0AAV5G7B0</accession>
<evidence type="ECO:0000256" key="2">
    <source>
        <dbReference type="ARBA" id="ARBA00022553"/>
    </source>
</evidence>
<feature type="signal peptide" evidence="10">
    <location>
        <begin position="1"/>
        <end position="22"/>
    </location>
</feature>
<name>A0AAV5G7B0_9BASI</name>
<dbReference type="EMBL" id="BQKY01000003">
    <property type="protein sequence ID" value="GJN88370.1"/>
    <property type="molecule type" value="Genomic_DNA"/>
</dbReference>
<dbReference type="GO" id="GO:0016020">
    <property type="term" value="C:membrane"/>
    <property type="evidence" value="ECO:0007669"/>
    <property type="project" value="UniProtKB-SubCell"/>
</dbReference>
<evidence type="ECO:0000313" key="12">
    <source>
        <dbReference type="EMBL" id="GJN88370.1"/>
    </source>
</evidence>
<comment type="caution">
    <text evidence="12">The sequence shown here is derived from an EMBL/GenBank/DDBJ whole genome shotgun (WGS) entry which is preliminary data.</text>
</comment>
<evidence type="ECO:0000256" key="10">
    <source>
        <dbReference type="SAM" id="SignalP"/>
    </source>
</evidence>
<proteinExistence type="predicted"/>
<keyword evidence="5" id="KW-0067">ATP-binding</keyword>
<feature type="compositionally biased region" description="Polar residues" evidence="8">
    <location>
        <begin position="416"/>
        <end position="426"/>
    </location>
</feature>
<evidence type="ECO:0000313" key="13">
    <source>
        <dbReference type="Proteomes" id="UP001342314"/>
    </source>
</evidence>
<evidence type="ECO:0000256" key="1">
    <source>
        <dbReference type="ARBA" id="ARBA00004167"/>
    </source>
</evidence>
<dbReference type="InterPro" id="IPR049328">
    <property type="entry name" value="TM_ErbB1"/>
</dbReference>
<keyword evidence="3 9" id="KW-0812">Transmembrane</keyword>
<evidence type="ECO:0000256" key="6">
    <source>
        <dbReference type="ARBA" id="ARBA00022989"/>
    </source>
</evidence>
<feature type="domain" description="Epidermal growth factor receptor-like transmembrane-juxtamembrane segment" evidence="11">
    <location>
        <begin position="256"/>
        <end position="285"/>
    </location>
</feature>
<keyword evidence="13" id="KW-1185">Reference proteome</keyword>
<feature type="region of interest" description="Disordered" evidence="8">
    <location>
        <begin position="357"/>
        <end position="377"/>
    </location>
</feature>